<sequence>MSLSALSSLAGRRHDDPLVLSKGTKGEWTPHDLRRTGATMMQELGVTLEIIDRCQNHLLGGSKVRRHYLHHDYAKEKTEAWRLLGERLESILLQ</sequence>
<name>A0A5S5B3D6_STUST</name>
<evidence type="ECO:0000256" key="2">
    <source>
        <dbReference type="ARBA" id="ARBA00022908"/>
    </source>
</evidence>
<dbReference type="InterPro" id="IPR011010">
    <property type="entry name" value="DNA_brk_join_enz"/>
</dbReference>
<keyword evidence="3" id="KW-0233">DNA recombination</keyword>
<dbReference type="GO" id="GO:0015074">
    <property type="term" value="P:DNA integration"/>
    <property type="evidence" value="ECO:0007669"/>
    <property type="project" value="UniProtKB-KW"/>
</dbReference>
<evidence type="ECO:0000313" key="4">
    <source>
        <dbReference type="EMBL" id="TYP61501.1"/>
    </source>
</evidence>
<proteinExistence type="inferred from homology"/>
<comment type="similarity">
    <text evidence="1">Belongs to the 'phage' integrase family.</text>
</comment>
<dbReference type="PANTHER" id="PTHR30629">
    <property type="entry name" value="PROPHAGE INTEGRASE"/>
    <property type="match status" value="1"/>
</dbReference>
<reference evidence="4 5" key="1">
    <citation type="submission" date="2019-07" db="EMBL/GenBank/DDBJ databases">
        <title>Deep subsurface shale carbon reservoir microbial communities from Ohio and West Virginia, USA.</title>
        <authorList>
            <person name="Wrighton K."/>
        </authorList>
    </citation>
    <scope>NUCLEOTIDE SEQUENCE [LARGE SCALE GENOMIC DNA]</scope>
    <source>
        <strain evidence="4 5">NP_8Ht</strain>
    </source>
</reference>
<gene>
    <name evidence="4" type="ORF">A9A72_124237</name>
</gene>
<organism evidence="4 5">
    <name type="scientific">Stutzerimonas stutzeri</name>
    <name type="common">Pseudomonas stutzeri</name>
    <dbReference type="NCBI Taxonomy" id="316"/>
    <lineage>
        <taxon>Bacteria</taxon>
        <taxon>Pseudomonadati</taxon>
        <taxon>Pseudomonadota</taxon>
        <taxon>Gammaproteobacteria</taxon>
        <taxon>Pseudomonadales</taxon>
        <taxon>Pseudomonadaceae</taxon>
        <taxon>Stutzerimonas</taxon>
    </lineage>
</organism>
<dbReference type="GO" id="GO:0003677">
    <property type="term" value="F:DNA binding"/>
    <property type="evidence" value="ECO:0007669"/>
    <property type="project" value="InterPro"/>
</dbReference>
<dbReference type="InterPro" id="IPR013762">
    <property type="entry name" value="Integrase-like_cat_sf"/>
</dbReference>
<dbReference type="InterPro" id="IPR050808">
    <property type="entry name" value="Phage_Integrase"/>
</dbReference>
<evidence type="ECO:0000256" key="3">
    <source>
        <dbReference type="ARBA" id="ARBA00023172"/>
    </source>
</evidence>
<protein>
    <recommendedName>
        <fullName evidence="6">Integrase</fullName>
    </recommendedName>
</protein>
<accession>A0A5S5B3D6</accession>
<evidence type="ECO:0000313" key="5">
    <source>
        <dbReference type="Proteomes" id="UP000324282"/>
    </source>
</evidence>
<dbReference type="GO" id="GO:0006310">
    <property type="term" value="P:DNA recombination"/>
    <property type="evidence" value="ECO:0007669"/>
    <property type="project" value="UniProtKB-KW"/>
</dbReference>
<dbReference type="EMBL" id="VNHQ01000014">
    <property type="protein sequence ID" value="TYP61501.1"/>
    <property type="molecule type" value="Genomic_DNA"/>
</dbReference>
<comment type="caution">
    <text evidence="4">The sequence shown here is derived from an EMBL/GenBank/DDBJ whole genome shotgun (WGS) entry which is preliminary data.</text>
</comment>
<dbReference type="AlphaFoldDB" id="A0A5S5B3D6"/>
<dbReference type="SUPFAM" id="SSF56349">
    <property type="entry name" value="DNA breaking-rejoining enzymes"/>
    <property type="match status" value="1"/>
</dbReference>
<evidence type="ECO:0008006" key="6">
    <source>
        <dbReference type="Google" id="ProtNLM"/>
    </source>
</evidence>
<dbReference type="PANTHER" id="PTHR30629:SF2">
    <property type="entry name" value="PROPHAGE INTEGRASE INTS-RELATED"/>
    <property type="match status" value="1"/>
</dbReference>
<dbReference type="Proteomes" id="UP000324282">
    <property type="component" value="Unassembled WGS sequence"/>
</dbReference>
<keyword evidence="2" id="KW-0229">DNA integration</keyword>
<evidence type="ECO:0000256" key="1">
    <source>
        <dbReference type="ARBA" id="ARBA00008857"/>
    </source>
</evidence>
<dbReference type="Gene3D" id="1.10.443.10">
    <property type="entry name" value="Intergrase catalytic core"/>
    <property type="match status" value="1"/>
</dbReference>